<accession>A0A4S3ZW36</accession>
<dbReference type="RefSeq" id="WP_190235837.1">
    <property type="nucleotide sequence ID" value="NZ_SSOA01000004.1"/>
</dbReference>
<proteinExistence type="predicted"/>
<feature type="transmembrane region" description="Helical" evidence="1">
    <location>
        <begin position="51"/>
        <end position="70"/>
    </location>
</feature>
<name>A0A4S3ZW36_9HYPH</name>
<dbReference type="Proteomes" id="UP000310754">
    <property type="component" value="Unassembled WGS sequence"/>
</dbReference>
<sequence length="163" mass="18333">MTYSDQTNHAERILLATLRIGIGWVFLWASIHHYGSTGYVAGFLSSTKTFHFIYGPLSQSALMPVIAFLVEYGHMLIGMSLISGLLVRVSSPFAILIMLTYWTAHLDFPYVQSINNFLIDEHLIYAALLALLFNRRAGHYFGLDAIVARLPIVENNATLRWVA</sequence>
<comment type="caution">
    <text evidence="2">The sequence shown here is derived from an EMBL/GenBank/DDBJ whole genome shotgun (WGS) entry which is preliminary data.</text>
</comment>
<keyword evidence="1" id="KW-0812">Transmembrane</keyword>
<evidence type="ECO:0000313" key="2">
    <source>
        <dbReference type="EMBL" id="THF50060.1"/>
    </source>
</evidence>
<organism evidence="2 3">
    <name type="scientific">Allorhizobium terrae</name>
    <dbReference type="NCBI Taxonomy" id="1848972"/>
    <lineage>
        <taxon>Bacteria</taxon>
        <taxon>Pseudomonadati</taxon>
        <taxon>Pseudomonadota</taxon>
        <taxon>Alphaproteobacteria</taxon>
        <taxon>Hyphomicrobiales</taxon>
        <taxon>Rhizobiaceae</taxon>
        <taxon>Rhizobium/Agrobacterium group</taxon>
        <taxon>Allorhizobium</taxon>
    </lineage>
</organism>
<gene>
    <name evidence="2" type="ORF">E6C51_09880</name>
</gene>
<protein>
    <submittedName>
        <fullName evidence="2">DoxX family protein</fullName>
    </submittedName>
</protein>
<keyword evidence="3" id="KW-1185">Reference proteome</keyword>
<dbReference type="AlphaFoldDB" id="A0A4S3ZW36"/>
<evidence type="ECO:0000256" key="1">
    <source>
        <dbReference type="SAM" id="Phobius"/>
    </source>
</evidence>
<keyword evidence="1" id="KW-0472">Membrane</keyword>
<keyword evidence="1" id="KW-1133">Transmembrane helix</keyword>
<dbReference type="EMBL" id="SSOA01000004">
    <property type="protein sequence ID" value="THF50060.1"/>
    <property type="molecule type" value="Genomic_DNA"/>
</dbReference>
<feature type="transmembrane region" description="Helical" evidence="1">
    <location>
        <begin position="114"/>
        <end position="133"/>
    </location>
</feature>
<reference evidence="2 3" key="1">
    <citation type="submission" date="2019-04" db="EMBL/GenBank/DDBJ databases">
        <title>Rhizobium terrae sp. nov., isolated from a paddy soil.</title>
        <authorList>
            <person name="Lin S.-Y."/>
            <person name="Hameed A."/>
            <person name="Huang H.-I."/>
            <person name="Young C.-C."/>
        </authorList>
    </citation>
    <scope>NUCLEOTIDE SEQUENCE [LARGE SCALE GENOMIC DNA]</scope>
    <source>
        <strain evidence="2 3">CC-HIH110</strain>
    </source>
</reference>
<feature type="transmembrane region" description="Helical" evidence="1">
    <location>
        <begin position="82"/>
        <end position="102"/>
    </location>
</feature>
<evidence type="ECO:0000313" key="3">
    <source>
        <dbReference type="Proteomes" id="UP000310754"/>
    </source>
</evidence>
<feature type="transmembrane region" description="Helical" evidence="1">
    <location>
        <begin position="12"/>
        <end position="31"/>
    </location>
</feature>